<keyword evidence="3" id="KW-1185">Reference proteome</keyword>
<reference evidence="2 3" key="1">
    <citation type="journal article" date="2013" name="Mar. Genomics">
        <title>Expression of sulfatases in Rhodopirellula baltica and the diversity of sulfatases in the genus Rhodopirellula.</title>
        <authorList>
            <person name="Wegner C.E."/>
            <person name="Richter-Heitmann T."/>
            <person name="Klindworth A."/>
            <person name="Klockow C."/>
            <person name="Richter M."/>
            <person name="Achstetter T."/>
            <person name="Glockner F.O."/>
            <person name="Harder J."/>
        </authorList>
    </citation>
    <scope>NUCLEOTIDE SEQUENCE [LARGE SCALE GENOMIC DNA]</scope>
    <source>
        <strain evidence="2 3">SM1</strain>
    </source>
</reference>
<feature type="region of interest" description="Disordered" evidence="1">
    <location>
        <begin position="27"/>
        <end position="48"/>
    </location>
</feature>
<evidence type="ECO:0000313" key="2">
    <source>
        <dbReference type="EMBL" id="EMI19842.1"/>
    </source>
</evidence>
<evidence type="ECO:0000313" key="3">
    <source>
        <dbReference type="Proteomes" id="UP000011991"/>
    </source>
</evidence>
<dbReference type="Proteomes" id="UP000011991">
    <property type="component" value="Unassembled WGS sequence"/>
</dbReference>
<proteinExistence type="predicted"/>
<organism evidence="2 3">
    <name type="scientific">Rhodopirellula maiorica SM1</name>
    <dbReference type="NCBI Taxonomy" id="1265738"/>
    <lineage>
        <taxon>Bacteria</taxon>
        <taxon>Pseudomonadati</taxon>
        <taxon>Planctomycetota</taxon>
        <taxon>Planctomycetia</taxon>
        <taxon>Pirellulales</taxon>
        <taxon>Pirellulaceae</taxon>
        <taxon>Novipirellula</taxon>
    </lineage>
</organism>
<accession>M5RWS2</accession>
<dbReference type="EMBL" id="ANOG01000470">
    <property type="protein sequence ID" value="EMI19842.1"/>
    <property type="molecule type" value="Genomic_DNA"/>
</dbReference>
<comment type="caution">
    <text evidence="2">The sequence shown here is derived from an EMBL/GenBank/DDBJ whole genome shotgun (WGS) entry which is preliminary data.</text>
</comment>
<sequence length="48" mass="5297">MNSNGASCDAKNALFWGSDMTKRSWVSGNSKDSFGNHPYRVNNEQSVT</sequence>
<gene>
    <name evidence="2" type="ORF">RMSM_03231</name>
</gene>
<evidence type="ECO:0000256" key="1">
    <source>
        <dbReference type="SAM" id="MobiDB-lite"/>
    </source>
</evidence>
<dbReference type="AlphaFoldDB" id="M5RWS2"/>
<name>M5RWS2_9BACT</name>
<protein>
    <submittedName>
        <fullName evidence="2">Uncharacterized protein</fullName>
    </submittedName>
</protein>